<keyword evidence="4" id="KW-1185">Reference proteome</keyword>
<reference evidence="3 4" key="1">
    <citation type="submission" date="2019-04" db="EMBL/GenBank/DDBJ databases">
        <title>High contiguity whole genome sequence and gene annotation resource for two Venturia nashicola isolates.</title>
        <authorList>
            <person name="Prokchorchik M."/>
            <person name="Won K."/>
            <person name="Lee Y."/>
            <person name="Choi E.D."/>
            <person name="Segonzac C."/>
            <person name="Sohn K.H."/>
        </authorList>
    </citation>
    <scope>NUCLEOTIDE SEQUENCE [LARGE SCALE GENOMIC DNA]</scope>
    <source>
        <strain evidence="3 4">PRI2</strain>
    </source>
</reference>
<evidence type="ECO:0000256" key="2">
    <source>
        <dbReference type="SAM" id="MobiDB-lite"/>
    </source>
</evidence>
<gene>
    <name evidence="3" type="ORF">E6O75_ATG01252</name>
</gene>
<feature type="coiled-coil region" evidence="1">
    <location>
        <begin position="24"/>
        <end position="58"/>
    </location>
</feature>
<accession>A0A4Z1PUS9</accession>
<name>A0A4Z1PUS9_9PEZI</name>
<protein>
    <submittedName>
        <fullName evidence="3">Restriction of telomere capping protein 5</fullName>
    </submittedName>
</protein>
<feature type="region of interest" description="Disordered" evidence="2">
    <location>
        <begin position="187"/>
        <end position="213"/>
    </location>
</feature>
<feature type="compositionally biased region" description="Acidic residues" evidence="2">
    <location>
        <begin position="197"/>
        <end position="209"/>
    </location>
</feature>
<dbReference type="OrthoDB" id="3890168at2759"/>
<evidence type="ECO:0000313" key="4">
    <source>
        <dbReference type="Proteomes" id="UP000298493"/>
    </source>
</evidence>
<proteinExistence type="predicted"/>
<dbReference type="AlphaFoldDB" id="A0A4Z1PUS9"/>
<keyword evidence="1" id="KW-0175">Coiled coil</keyword>
<evidence type="ECO:0000256" key="1">
    <source>
        <dbReference type="SAM" id="Coils"/>
    </source>
</evidence>
<dbReference type="Proteomes" id="UP000298493">
    <property type="component" value="Unassembled WGS sequence"/>
</dbReference>
<organism evidence="3 4">
    <name type="scientific">Venturia nashicola</name>
    <dbReference type="NCBI Taxonomy" id="86259"/>
    <lineage>
        <taxon>Eukaryota</taxon>
        <taxon>Fungi</taxon>
        <taxon>Dikarya</taxon>
        <taxon>Ascomycota</taxon>
        <taxon>Pezizomycotina</taxon>
        <taxon>Dothideomycetes</taxon>
        <taxon>Pleosporomycetidae</taxon>
        <taxon>Venturiales</taxon>
        <taxon>Venturiaceae</taxon>
        <taxon>Venturia</taxon>
    </lineage>
</organism>
<sequence>MPPKIKFPTARKIARDSAKDEVKLENLLKEHDTHIAQVKKLRDESVALRMTKDDLKNLENVKRFGKASMTELLTETHHHVAAIEVKQFLEWNRTTEAIDFPSTNGESQSLIKAPSYSTDVLIGQGFSRFHAKIIQRKVEEQRKEQGLDAIVETPLISQEENVEPAKLTKRMRKLQVKNQIASKLNDRAAAAQSLQPLDDEDNEQEDNEIDTGRKDQIEEALRQGWRPEHVSSLNTLKSYNKFLSHSIPEWEQEELLLEYLEEFTENSESDLCKKKFEKMSSPYQRDAEDITSDFDNISTWFDKRETAMHNAREAAKEPQEVAEMDVSSWPEERFRYIKLRNRFAKIDAGIKVKSNTKASKEARVKYNDWYEMSYEILLDKETMDEFPAPPIKFCTQCRNTQNILGFCEHALKKWYESSDDMEETLRTESRRWHPDRFQKCAPSVKVDMVLKATEMFQLVGKLVVVEEEAEVNRSTAKESRPWDWED</sequence>
<dbReference type="EMBL" id="SNSC02000002">
    <property type="protein sequence ID" value="TID26759.1"/>
    <property type="molecule type" value="Genomic_DNA"/>
</dbReference>
<evidence type="ECO:0000313" key="3">
    <source>
        <dbReference type="EMBL" id="TID26759.1"/>
    </source>
</evidence>
<comment type="caution">
    <text evidence="3">The sequence shown here is derived from an EMBL/GenBank/DDBJ whole genome shotgun (WGS) entry which is preliminary data.</text>
</comment>